<evidence type="ECO:0000313" key="3">
    <source>
        <dbReference type="Proteomes" id="UP000185744"/>
    </source>
</evidence>
<accession>A0A1Q6DSU8</accession>
<dbReference type="GO" id="GO:0016740">
    <property type="term" value="F:transferase activity"/>
    <property type="evidence" value="ECO:0007669"/>
    <property type="project" value="TreeGrafter"/>
</dbReference>
<dbReference type="Pfam" id="PF00753">
    <property type="entry name" value="Lactamase_B"/>
    <property type="match status" value="1"/>
</dbReference>
<sequence>MFFVFLGVGWFLGCVGLVGSWEVFVVVLDVGVVDGVTVYTLVEDYSGYDTVFLGQHGVSFLIEVFCDGDRTGILFDVGQSLEPISYNMELLGLEPEDIDLIFLSHCHFDHTGGLREMLERIPGDDIPVIGHPSIFRPHFVKEKEPSRRDIGLPYGRRELEDAGAAFKLSKSPFEVVTGVCSTGEITDRYGFEEQDSTNFYTRRDGEVVEDWMMDDMSLAINLQDGVIVVSGCSHAGIASITRKTQRITNKTKTKAIIGGFHLINSNKQKIQKTNKKLQKLNTKQLHTGHCTGLQAECQFKKQWKQNFNKLHAGKKLKLKLKPK</sequence>
<gene>
    <name evidence="2" type="ORF">BTN85_2095</name>
</gene>
<dbReference type="STRING" id="1903181.BTN85_2095"/>
<feature type="domain" description="Metallo-beta-lactamase" evidence="1">
    <location>
        <begin position="57"/>
        <end position="163"/>
    </location>
</feature>
<evidence type="ECO:0000313" key="2">
    <source>
        <dbReference type="EMBL" id="OKY77444.1"/>
    </source>
</evidence>
<keyword evidence="2" id="KW-0378">Hydrolase</keyword>
<name>A0A1Q6DSU8_METT1</name>
<dbReference type="FunCoup" id="A0A1Q6DSU8">
    <property type="interactions" value="78"/>
</dbReference>
<reference evidence="2" key="1">
    <citation type="submission" date="2016-12" db="EMBL/GenBank/DDBJ databases">
        <title>Discovery of methanogenic haloarchaea.</title>
        <authorList>
            <person name="Sorokin D.Y."/>
            <person name="Makarova K.S."/>
            <person name="Abbas B."/>
            <person name="Ferrer M."/>
            <person name="Golyshin P.N."/>
        </authorList>
    </citation>
    <scope>NUCLEOTIDE SEQUENCE [LARGE SCALE GENOMIC DNA]</scope>
    <source>
        <strain evidence="2">HMET1</strain>
    </source>
</reference>
<dbReference type="PANTHER" id="PTHR13754">
    <property type="entry name" value="METALLO-BETA-LACTAMASE SUPERFAMILY PROTEIN"/>
    <property type="match status" value="1"/>
</dbReference>
<dbReference type="CDD" id="cd07713">
    <property type="entry name" value="DHPS-like_MBL-fold"/>
    <property type="match status" value="1"/>
</dbReference>
<dbReference type="GO" id="GO:0016787">
    <property type="term" value="F:hydrolase activity"/>
    <property type="evidence" value="ECO:0007669"/>
    <property type="project" value="UniProtKB-KW"/>
</dbReference>
<organism evidence="2 3">
    <name type="scientific">Methanohalarchaeum thermophilum</name>
    <dbReference type="NCBI Taxonomy" id="1903181"/>
    <lineage>
        <taxon>Archaea</taxon>
        <taxon>Methanobacteriati</taxon>
        <taxon>Methanobacteriota</taxon>
        <taxon>Methanonatronarchaeia</taxon>
        <taxon>Methanonatronarchaeales</taxon>
        <taxon>Methanonatronarchaeaceae</taxon>
        <taxon>Candidatus Methanohalarchaeum</taxon>
    </lineage>
</organism>
<dbReference type="SUPFAM" id="SSF56281">
    <property type="entry name" value="Metallo-hydrolase/oxidoreductase"/>
    <property type="match status" value="1"/>
</dbReference>
<dbReference type="InterPro" id="IPR041712">
    <property type="entry name" value="DHPS-like_MBL-fold"/>
</dbReference>
<dbReference type="PANTHER" id="PTHR13754:SF18">
    <property type="entry name" value="7,8-DIHYDROPTERIN-6-METHYL-4-(BETA-D-RIBOFURANOSYL)-AMINOBENZENE-5'-PHOSPHATE SYNTHASE"/>
    <property type="match status" value="1"/>
</dbReference>
<comment type="caution">
    <text evidence="2">The sequence shown here is derived from an EMBL/GenBank/DDBJ whole genome shotgun (WGS) entry which is preliminary data.</text>
</comment>
<proteinExistence type="predicted"/>
<dbReference type="InParanoid" id="A0A1Q6DSU8"/>
<dbReference type="AlphaFoldDB" id="A0A1Q6DSU8"/>
<dbReference type="InterPro" id="IPR052926">
    <property type="entry name" value="Metallo-beta-lactamase_dom"/>
</dbReference>
<dbReference type="Gene3D" id="3.60.15.10">
    <property type="entry name" value="Ribonuclease Z/Hydroxyacylglutathione hydrolase-like"/>
    <property type="match status" value="1"/>
</dbReference>
<dbReference type="EMBL" id="MSDW01000002">
    <property type="protein sequence ID" value="OKY77444.1"/>
    <property type="molecule type" value="Genomic_DNA"/>
</dbReference>
<protein>
    <submittedName>
        <fullName evidence="2">Metal-dependent hydrolase of the beta-lactamase superfamily II</fullName>
    </submittedName>
</protein>
<evidence type="ECO:0000259" key="1">
    <source>
        <dbReference type="Pfam" id="PF00753"/>
    </source>
</evidence>
<keyword evidence="3" id="KW-1185">Reference proteome</keyword>
<dbReference type="InterPro" id="IPR036866">
    <property type="entry name" value="RibonucZ/Hydroxyglut_hydro"/>
</dbReference>
<dbReference type="Proteomes" id="UP000185744">
    <property type="component" value="Unassembled WGS sequence"/>
</dbReference>
<dbReference type="InterPro" id="IPR001279">
    <property type="entry name" value="Metallo-B-lactamas"/>
</dbReference>